<dbReference type="PANTHER" id="PTHR14969">
    <property type="entry name" value="SPHINGOSINE-1-PHOSPHATE PHOSPHOHYDROLASE"/>
    <property type="match status" value="1"/>
</dbReference>
<dbReference type="CDD" id="cd03388">
    <property type="entry name" value="PAP2_SPPase1"/>
    <property type="match status" value="1"/>
</dbReference>
<evidence type="ECO:0000256" key="5">
    <source>
        <dbReference type="ARBA" id="ARBA00022989"/>
    </source>
</evidence>
<evidence type="ECO:0000259" key="10">
    <source>
        <dbReference type="SMART" id="SM00014"/>
    </source>
</evidence>
<feature type="transmembrane region" description="Helical" evidence="9">
    <location>
        <begin position="83"/>
        <end position="106"/>
    </location>
</feature>
<dbReference type="Pfam" id="PF01569">
    <property type="entry name" value="PAP2"/>
    <property type="match status" value="1"/>
</dbReference>
<feature type="domain" description="Phosphatidic acid phosphatase type 2/haloperoxidase" evidence="10">
    <location>
        <begin position="115"/>
        <end position="236"/>
    </location>
</feature>
<dbReference type="GeneID" id="66116704"/>
<evidence type="ECO:0000256" key="9">
    <source>
        <dbReference type="SAM" id="Phobius"/>
    </source>
</evidence>
<dbReference type="AlphaFoldDB" id="A0A9P7VDM1"/>
<feature type="transmembrane region" description="Helical" evidence="9">
    <location>
        <begin position="118"/>
        <end position="138"/>
    </location>
</feature>
<dbReference type="Gene3D" id="1.20.144.10">
    <property type="entry name" value="Phosphatidic acid phosphatase type 2/haloperoxidase"/>
    <property type="match status" value="1"/>
</dbReference>
<keyword evidence="5 9" id="KW-1133">Transmembrane helix</keyword>
<evidence type="ECO:0000256" key="8">
    <source>
        <dbReference type="SAM" id="MobiDB-lite"/>
    </source>
</evidence>
<feature type="transmembrane region" description="Helical" evidence="9">
    <location>
        <begin position="471"/>
        <end position="489"/>
    </location>
</feature>
<comment type="caution">
    <text evidence="11">The sequence shown here is derived from an EMBL/GenBank/DDBJ whole genome shotgun (WGS) entry which is preliminary data.</text>
</comment>
<sequence length="496" mass="56172">MSVLTKRRGEYKEREGKPEAEPKENHGVKDQTGVHDAGNKSEEHYRKNLPPWRFNLRQKFLPIVRWETEVLASMQKKVRTPWLDYYFAWSANLASHTFYVLCLPMFEWFGSSKIPRDLVYVLGLGIYVLGNLKDCMCLPRPRSPPLHRITMSEYTAQEYGFPSSHSANATAVTLICLWRLLEVKEQLTSSVLVCTLAFLILYYVSLIFGRLYCGMHGFIDVFAGTAIGVGLFLFRFLVGQKFDQWLLVPQDSSWWGLVLTPIFIIGGNLLLIHTHFEPVDDCPCFDDTVAFVGVLIGLDLSHWVACITGVVGRTNNFEDPMRINYDYNELGSLKTIARVIVGVTLIVTWKAIAKPIVFTLLPPIYKFVGVYVPRRSFKSTAFTKESLSRIRSQSISNIDVQQVGDINGLIKLVTSTQNSIDSVGPVNDIDYYEMLDYKNKHPEEPDSAIDMGPPTNSVFKPRYDVETVGRLIIYAGVATCTFWGFFYATQSLGLAC</sequence>
<keyword evidence="3" id="KW-0378">Hydrolase</keyword>
<comment type="subcellular location">
    <subcellularLocation>
        <location evidence="1">Endoplasmic reticulum membrane</location>
        <topology evidence="1">Multi-pass membrane protein</topology>
    </subcellularLocation>
</comment>
<dbReference type="InterPro" id="IPR000326">
    <property type="entry name" value="PAP2/HPO"/>
</dbReference>
<evidence type="ECO:0000256" key="1">
    <source>
        <dbReference type="ARBA" id="ARBA00004477"/>
    </source>
</evidence>
<feature type="transmembrane region" description="Helical" evidence="9">
    <location>
        <begin position="211"/>
        <end position="234"/>
    </location>
</feature>
<proteinExistence type="inferred from homology"/>
<dbReference type="GO" id="GO:0006629">
    <property type="term" value="P:lipid metabolic process"/>
    <property type="evidence" value="ECO:0007669"/>
    <property type="project" value="UniProtKB-ARBA"/>
</dbReference>
<feature type="transmembrane region" description="Helical" evidence="9">
    <location>
        <begin position="187"/>
        <end position="204"/>
    </location>
</feature>
<keyword evidence="6 9" id="KW-0472">Membrane</keyword>
<dbReference type="Proteomes" id="UP000790833">
    <property type="component" value="Unassembled WGS sequence"/>
</dbReference>
<feature type="region of interest" description="Disordered" evidence="8">
    <location>
        <begin position="1"/>
        <end position="44"/>
    </location>
</feature>
<evidence type="ECO:0000256" key="4">
    <source>
        <dbReference type="ARBA" id="ARBA00022824"/>
    </source>
</evidence>
<dbReference type="OrthoDB" id="301434at2759"/>
<feature type="transmembrane region" description="Helical" evidence="9">
    <location>
        <begin position="254"/>
        <end position="276"/>
    </location>
</feature>
<feature type="transmembrane region" description="Helical" evidence="9">
    <location>
        <begin position="288"/>
        <end position="311"/>
    </location>
</feature>
<keyword evidence="2 9" id="KW-0812">Transmembrane</keyword>
<dbReference type="GO" id="GO:0042392">
    <property type="term" value="F:sphingosine-1-phosphate phosphatase activity"/>
    <property type="evidence" value="ECO:0007669"/>
    <property type="project" value="TreeGrafter"/>
</dbReference>
<evidence type="ECO:0000256" key="2">
    <source>
        <dbReference type="ARBA" id="ARBA00022692"/>
    </source>
</evidence>
<evidence type="ECO:0000256" key="7">
    <source>
        <dbReference type="ARBA" id="ARBA00038324"/>
    </source>
</evidence>
<protein>
    <recommendedName>
        <fullName evidence="10">Phosphatidic acid phosphatase type 2/haloperoxidase domain-containing protein</fullName>
    </recommendedName>
</protein>
<reference evidence="11" key="1">
    <citation type="submission" date="2021-03" db="EMBL/GenBank/DDBJ databases">
        <authorList>
            <person name="Palmer J.M."/>
        </authorList>
    </citation>
    <scope>NUCLEOTIDE SEQUENCE</scope>
    <source>
        <strain evidence="11">ARV_011</strain>
    </source>
</reference>
<dbReference type="RefSeq" id="XP_043051108.1">
    <property type="nucleotide sequence ID" value="XM_043194056.1"/>
</dbReference>
<dbReference type="SUPFAM" id="SSF48317">
    <property type="entry name" value="Acid phosphatase/Vanadium-dependent haloperoxidase"/>
    <property type="match status" value="1"/>
</dbReference>
<dbReference type="GO" id="GO:0005789">
    <property type="term" value="C:endoplasmic reticulum membrane"/>
    <property type="evidence" value="ECO:0007669"/>
    <property type="project" value="UniProtKB-SubCell"/>
</dbReference>
<accession>A0A9P7VDM1</accession>
<dbReference type="InterPro" id="IPR036938">
    <property type="entry name" value="PAP2/HPO_sf"/>
</dbReference>
<evidence type="ECO:0000256" key="6">
    <source>
        <dbReference type="ARBA" id="ARBA00023136"/>
    </source>
</evidence>
<feature type="compositionally biased region" description="Basic and acidic residues" evidence="8">
    <location>
        <begin position="7"/>
        <end position="44"/>
    </location>
</feature>
<dbReference type="SMART" id="SM00014">
    <property type="entry name" value="acidPPc"/>
    <property type="match status" value="1"/>
</dbReference>
<keyword evidence="4" id="KW-0256">Endoplasmic reticulum</keyword>
<dbReference type="EMBL" id="JAHMUF010000003">
    <property type="protein sequence ID" value="KAG7195563.1"/>
    <property type="molecule type" value="Genomic_DNA"/>
</dbReference>
<evidence type="ECO:0000256" key="3">
    <source>
        <dbReference type="ARBA" id="ARBA00022801"/>
    </source>
</evidence>
<organism evidence="11 12">
    <name type="scientific">Scheffersomyces spartinae</name>
    <dbReference type="NCBI Taxonomy" id="45513"/>
    <lineage>
        <taxon>Eukaryota</taxon>
        <taxon>Fungi</taxon>
        <taxon>Dikarya</taxon>
        <taxon>Ascomycota</taxon>
        <taxon>Saccharomycotina</taxon>
        <taxon>Pichiomycetes</taxon>
        <taxon>Debaryomycetaceae</taxon>
        <taxon>Scheffersomyces</taxon>
    </lineage>
</organism>
<evidence type="ECO:0000313" key="11">
    <source>
        <dbReference type="EMBL" id="KAG7195563.1"/>
    </source>
</evidence>
<comment type="similarity">
    <text evidence="7">Belongs to the type 2 lipid phosphate phosphatase family.</text>
</comment>
<dbReference type="PANTHER" id="PTHR14969:SF28">
    <property type="entry name" value="DIHYDROSPHINGOSINE 1-PHOSPHATE PHOSPHATASE LCB3-RELATED"/>
    <property type="match status" value="1"/>
</dbReference>
<gene>
    <name evidence="11" type="ORF">KQ657_003330</name>
</gene>
<evidence type="ECO:0000313" key="12">
    <source>
        <dbReference type="Proteomes" id="UP000790833"/>
    </source>
</evidence>
<name>A0A9P7VDM1_9ASCO</name>
<keyword evidence="12" id="KW-1185">Reference proteome</keyword>